<keyword evidence="5" id="KW-1185">Reference proteome</keyword>
<organism evidence="5 6">
    <name type="scientific">Loa loa</name>
    <name type="common">Eye worm</name>
    <name type="synonym">Filaria loa</name>
    <dbReference type="NCBI Taxonomy" id="7209"/>
    <lineage>
        <taxon>Eukaryota</taxon>
        <taxon>Metazoa</taxon>
        <taxon>Ecdysozoa</taxon>
        <taxon>Nematoda</taxon>
        <taxon>Chromadorea</taxon>
        <taxon>Rhabditida</taxon>
        <taxon>Spirurina</taxon>
        <taxon>Spiruromorpha</taxon>
        <taxon>Filarioidea</taxon>
        <taxon>Onchocercidae</taxon>
        <taxon>Loa</taxon>
    </lineage>
</organism>
<dbReference type="Proteomes" id="UP000095285">
    <property type="component" value="Unassembled WGS sequence"/>
</dbReference>
<protein>
    <recommendedName>
        <fullName evidence="2">Chitinase domain-containing protein 1</fullName>
    </recommendedName>
</protein>
<reference evidence="5" key="1">
    <citation type="submission" date="2012-04" db="EMBL/GenBank/DDBJ databases">
        <title>The Genome Sequence of Loa loa.</title>
        <authorList>
            <consortium name="The Broad Institute Genome Sequencing Platform"/>
            <consortium name="Broad Institute Genome Sequencing Center for Infectious Disease"/>
            <person name="Nutman T.B."/>
            <person name="Fink D.L."/>
            <person name="Russ C."/>
            <person name="Young S."/>
            <person name="Zeng Q."/>
            <person name="Gargeya S."/>
            <person name="Alvarado L."/>
            <person name="Berlin A."/>
            <person name="Chapman S.B."/>
            <person name="Chen Z."/>
            <person name="Freedman E."/>
            <person name="Gellesch M."/>
            <person name="Goldberg J."/>
            <person name="Griggs A."/>
            <person name="Gujja S."/>
            <person name="Heilman E.R."/>
            <person name="Heiman D."/>
            <person name="Howarth C."/>
            <person name="Mehta T."/>
            <person name="Neiman D."/>
            <person name="Pearson M."/>
            <person name="Roberts A."/>
            <person name="Saif S."/>
            <person name="Shea T."/>
            <person name="Shenoy N."/>
            <person name="Sisk P."/>
            <person name="Stolte C."/>
            <person name="Sykes S."/>
            <person name="White J."/>
            <person name="Yandava C."/>
            <person name="Haas B."/>
            <person name="Henn M.R."/>
            <person name="Nusbaum C."/>
            <person name="Birren B."/>
        </authorList>
    </citation>
    <scope>NUCLEOTIDE SEQUENCE [LARGE SCALE GENOMIC DNA]</scope>
</reference>
<evidence type="ECO:0000256" key="2">
    <source>
        <dbReference type="ARBA" id="ARBA00040976"/>
    </source>
</evidence>
<dbReference type="InterPro" id="IPR017853">
    <property type="entry name" value="GH"/>
</dbReference>
<dbReference type="GO" id="GO:0012505">
    <property type="term" value="C:endomembrane system"/>
    <property type="evidence" value="ECO:0007669"/>
    <property type="project" value="TreeGrafter"/>
</dbReference>
<dbReference type="STRING" id="7209.A0A1I7VKA3"/>
<dbReference type="GO" id="GO:0070492">
    <property type="term" value="F:oligosaccharide binding"/>
    <property type="evidence" value="ECO:0007669"/>
    <property type="project" value="TreeGrafter"/>
</dbReference>
<accession>A0A1I7VKA3</accession>
<feature type="chain" id="PRO_5009310109" description="Chitinase domain-containing protein 1" evidence="3">
    <location>
        <begin position="26"/>
        <end position="398"/>
    </location>
</feature>
<dbReference type="Gene3D" id="3.20.20.80">
    <property type="entry name" value="Glycosidases"/>
    <property type="match status" value="1"/>
</dbReference>
<dbReference type="InterPro" id="IPR001223">
    <property type="entry name" value="Glyco_hydro18_cat"/>
</dbReference>
<dbReference type="GO" id="GO:0008061">
    <property type="term" value="F:chitin binding"/>
    <property type="evidence" value="ECO:0007669"/>
    <property type="project" value="InterPro"/>
</dbReference>
<evidence type="ECO:0000256" key="3">
    <source>
        <dbReference type="SAM" id="SignalP"/>
    </source>
</evidence>
<comment type="similarity">
    <text evidence="1">Belongs to the glycosyl hydrolase 18 family.</text>
</comment>
<proteinExistence type="inferred from homology"/>
<reference evidence="6" key="2">
    <citation type="submission" date="2016-11" db="UniProtKB">
        <authorList>
            <consortium name="WormBaseParasite"/>
        </authorList>
    </citation>
    <scope>IDENTIFICATION</scope>
</reference>
<sequence length="398" mass="45858">MTRCSPEFIVFLVWLLFLVAYGTLSKSDRKEKSKKFHETEQRQKDGSNVVKLRQHFEDNGGKAAVLNILSEHHNLCVEERKFNHPVLAYVTPWNNGGYDIAKWAARKFTHISPVWFQFNLDVKQRKTCTILGTHDMDKQWLVDIHTNNSEIKFMPRFVLDGSVPGIIEQFLYNEKWQTNCAQLIVNFIKKNKMHGAVIEVWLQVLSLVQKEVKEELIELISHWAELFHKADLEIIVPLPAPLSDKNKPSGFVMKAELARIINDVDFVNVMTYDYNSNHFVGVSPFEWVQHNLEYILSEPSISSSKLLMGLNFYGYASQRATIKAVIGKDFIKYIAAQPGALFWNSITKEHFLKTEDKDFCVYPTVASLQIRLDLANHFNVGVGIWELGQGLNYFTCLL</sequence>
<dbReference type="eggNOG" id="KOG2091">
    <property type="taxonomic scope" value="Eukaryota"/>
</dbReference>
<feature type="signal peptide" evidence="3">
    <location>
        <begin position="1"/>
        <end position="25"/>
    </location>
</feature>
<evidence type="ECO:0000313" key="5">
    <source>
        <dbReference type="Proteomes" id="UP000095285"/>
    </source>
</evidence>
<dbReference type="Pfam" id="PF00704">
    <property type="entry name" value="Glyco_hydro_18"/>
    <property type="match status" value="1"/>
</dbReference>
<dbReference type="PANTHER" id="PTHR46066:SF2">
    <property type="entry name" value="CHITINASE DOMAIN-CONTAINING PROTEIN 1"/>
    <property type="match status" value="1"/>
</dbReference>
<dbReference type="GO" id="GO:0005975">
    <property type="term" value="P:carbohydrate metabolic process"/>
    <property type="evidence" value="ECO:0007669"/>
    <property type="project" value="InterPro"/>
</dbReference>
<dbReference type="InterPro" id="IPR011583">
    <property type="entry name" value="Chitinase_II/V-like_cat"/>
</dbReference>
<dbReference type="PANTHER" id="PTHR46066">
    <property type="entry name" value="CHITINASE DOMAIN-CONTAINING PROTEIN 1 FAMILY MEMBER"/>
    <property type="match status" value="1"/>
</dbReference>
<keyword evidence="3" id="KW-0732">Signal</keyword>
<dbReference type="SUPFAM" id="SSF51445">
    <property type="entry name" value="(Trans)glycosidases"/>
    <property type="match status" value="1"/>
</dbReference>
<dbReference type="InterPro" id="IPR029070">
    <property type="entry name" value="Chitinase_insertion_sf"/>
</dbReference>
<dbReference type="AlphaFoldDB" id="A0A1I7VKA3"/>
<evidence type="ECO:0000313" key="6">
    <source>
        <dbReference type="WBParaSite" id="EN70_350"/>
    </source>
</evidence>
<name>A0A1I7VKA3_LOALO</name>
<evidence type="ECO:0000259" key="4">
    <source>
        <dbReference type="PROSITE" id="PS51910"/>
    </source>
</evidence>
<dbReference type="WBParaSite" id="EN70_350">
    <property type="protein sequence ID" value="EN70_350"/>
    <property type="gene ID" value="EN70_350"/>
</dbReference>
<feature type="domain" description="GH18" evidence="4">
    <location>
        <begin position="84"/>
        <end position="398"/>
    </location>
</feature>
<dbReference type="PROSITE" id="PS51910">
    <property type="entry name" value="GH18_2"/>
    <property type="match status" value="1"/>
</dbReference>
<evidence type="ECO:0000256" key="1">
    <source>
        <dbReference type="ARBA" id="ARBA00009336"/>
    </source>
</evidence>
<dbReference type="Gene3D" id="3.10.50.10">
    <property type="match status" value="1"/>
</dbReference>
<dbReference type="SMART" id="SM00636">
    <property type="entry name" value="Glyco_18"/>
    <property type="match status" value="1"/>
</dbReference>